<proteinExistence type="predicted"/>
<reference evidence="1" key="1">
    <citation type="submission" date="2019-09" db="EMBL/GenBank/DDBJ databases">
        <authorList>
            <person name="Chandra G."/>
            <person name="Truman W A."/>
        </authorList>
    </citation>
    <scope>NUCLEOTIDE SEQUENCE</scope>
    <source>
        <strain evidence="1">PS683</strain>
    </source>
</reference>
<dbReference type="EMBL" id="LR700644">
    <property type="protein sequence ID" value="VVM14699.1"/>
    <property type="molecule type" value="Genomic_DNA"/>
</dbReference>
<name>A0A5E7RKH3_PSEFL</name>
<gene>
    <name evidence="1" type="ORF">PS683_03006</name>
</gene>
<accession>A0A5E7RKH3</accession>
<sequence>MENPVPGLTITVTGPFDQAEISLSTFTGPLVVFIPEDARLFPEGTVYAILGADPEEPAWSGDKISAGECPEDAQDYQQLPNLTVEVPKSALERFADQTTLLRYQTIGESSVPLSSAPISLTINR</sequence>
<evidence type="ECO:0000313" key="1">
    <source>
        <dbReference type="EMBL" id="VVM14699.1"/>
    </source>
</evidence>
<organism evidence="1">
    <name type="scientific">Pseudomonas fluorescens</name>
    <dbReference type="NCBI Taxonomy" id="294"/>
    <lineage>
        <taxon>Bacteria</taxon>
        <taxon>Pseudomonadati</taxon>
        <taxon>Pseudomonadota</taxon>
        <taxon>Gammaproteobacteria</taxon>
        <taxon>Pseudomonadales</taxon>
        <taxon>Pseudomonadaceae</taxon>
        <taxon>Pseudomonas</taxon>
    </lineage>
</organism>
<dbReference type="AlphaFoldDB" id="A0A5E7RKH3"/>
<protein>
    <submittedName>
        <fullName evidence="1">Uncharacterized protein</fullName>
    </submittedName>
</protein>